<reference evidence="3" key="1">
    <citation type="submission" date="2021-04" db="EMBL/GenBank/DDBJ databases">
        <authorList>
            <person name="Rodrigo-Torres L."/>
            <person name="Arahal R. D."/>
            <person name="Lucena T."/>
        </authorList>
    </citation>
    <scope>NUCLEOTIDE SEQUENCE</scope>
    <source>
        <strain evidence="3">AS29M-1</strain>
    </source>
</reference>
<dbReference type="SUPFAM" id="SSF143422">
    <property type="entry name" value="Transposase IS200-like"/>
    <property type="match status" value="1"/>
</dbReference>
<dbReference type="Gene3D" id="3.30.70.1290">
    <property type="entry name" value="Transposase IS200-like"/>
    <property type="match status" value="1"/>
</dbReference>
<evidence type="ECO:0000313" key="3">
    <source>
        <dbReference type="EMBL" id="CAG5084048.1"/>
    </source>
</evidence>
<dbReference type="InterPro" id="IPR036515">
    <property type="entry name" value="Transposase_17_sf"/>
</dbReference>
<keyword evidence="1" id="KW-1133">Transmembrane helix</keyword>
<dbReference type="GO" id="GO:0043565">
    <property type="term" value="F:sequence-specific DNA binding"/>
    <property type="evidence" value="ECO:0007669"/>
    <property type="project" value="TreeGrafter"/>
</dbReference>
<dbReference type="InterPro" id="IPR052715">
    <property type="entry name" value="RAYT_transposase"/>
</dbReference>
<dbReference type="PANTHER" id="PTHR36966:SF1">
    <property type="entry name" value="REP-ASSOCIATED TYROSINE TRANSPOSASE"/>
    <property type="match status" value="1"/>
</dbReference>
<dbReference type="AlphaFoldDB" id="A0A916NHZ0"/>
<dbReference type="SMART" id="SM01321">
    <property type="entry name" value="Y1_Tnp"/>
    <property type="match status" value="1"/>
</dbReference>
<keyword evidence="1" id="KW-0472">Membrane</keyword>
<dbReference type="EMBL" id="OU015584">
    <property type="protein sequence ID" value="CAG5084048.1"/>
    <property type="molecule type" value="Genomic_DNA"/>
</dbReference>
<dbReference type="RefSeq" id="WP_258542591.1">
    <property type="nucleotide sequence ID" value="NZ_OU015584.1"/>
</dbReference>
<keyword evidence="4" id="KW-1185">Reference proteome</keyword>
<dbReference type="Proteomes" id="UP000683507">
    <property type="component" value="Chromosome"/>
</dbReference>
<dbReference type="KEGG" id="ptan:CRYO30217_02361"/>
<name>A0A916NHZ0_9FLAO</name>
<dbReference type="GO" id="GO:0006313">
    <property type="term" value="P:DNA transposition"/>
    <property type="evidence" value="ECO:0007669"/>
    <property type="project" value="InterPro"/>
</dbReference>
<keyword evidence="1" id="KW-0812">Transmembrane</keyword>
<evidence type="ECO:0000313" key="4">
    <source>
        <dbReference type="Proteomes" id="UP000683507"/>
    </source>
</evidence>
<gene>
    <name evidence="3" type="ORF">CRYO30217_02361</name>
</gene>
<dbReference type="GO" id="GO:0004803">
    <property type="term" value="F:transposase activity"/>
    <property type="evidence" value="ECO:0007669"/>
    <property type="project" value="InterPro"/>
</dbReference>
<feature type="domain" description="Transposase IS200-like" evidence="2">
    <location>
        <begin position="9"/>
        <end position="149"/>
    </location>
</feature>
<accession>A0A916NHZ0</accession>
<evidence type="ECO:0000259" key="2">
    <source>
        <dbReference type="SMART" id="SM01321"/>
    </source>
</evidence>
<organism evidence="3 4">
    <name type="scientific">Parvicella tangerina</name>
    <dbReference type="NCBI Taxonomy" id="2829795"/>
    <lineage>
        <taxon>Bacteria</taxon>
        <taxon>Pseudomonadati</taxon>
        <taxon>Bacteroidota</taxon>
        <taxon>Flavobacteriia</taxon>
        <taxon>Flavobacteriales</taxon>
        <taxon>Parvicellaceae</taxon>
        <taxon>Parvicella</taxon>
    </lineage>
</organism>
<dbReference type="NCBIfam" id="NF047646">
    <property type="entry name" value="REP_Tyr_transpos"/>
    <property type="match status" value="1"/>
</dbReference>
<protein>
    <recommendedName>
        <fullName evidence="2">Transposase IS200-like domain-containing protein</fullName>
    </recommendedName>
</protein>
<sequence>MSRNWRVYNQNGLHFVSFAVVGWIDVFTRASYKEILIDSFKYCQEHKGLELYSWCIMSNHVHFIGKAKEGFELSNILRDFKRHTSKQVIKAIQENPQESRKEWMLSIFKKSGEHNSNNTTYQFWRQDNKPIELYKAETIDIKMNYIHNNPVEDGYVEKAEDYLYSSARDYAGMQGKLKIEGVE</sequence>
<dbReference type="InterPro" id="IPR002686">
    <property type="entry name" value="Transposase_17"/>
</dbReference>
<feature type="transmembrane region" description="Helical" evidence="1">
    <location>
        <begin position="12"/>
        <end position="32"/>
    </location>
</feature>
<proteinExistence type="predicted"/>
<evidence type="ECO:0000256" key="1">
    <source>
        <dbReference type="SAM" id="Phobius"/>
    </source>
</evidence>
<dbReference type="Pfam" id="PF01797">
    <property type="entry name" value="Y1_Tnp"/>
    <property type="match status" value="1"/>
</dbReference>
<dbReference type="PANTHER" id="PTHR36966">
    <property type="entry name" value="REP-ASSOCIATED TYROSINE TRANSPOSASE"/>
    <property type="match status" value="1"/>
</dbReference>